<dbReference type="SUPFAM" id="SSF57701">
    <property type="entry name" value="Zn2/Cys6 DNA-binding domain"/>
    <property type="match status" value="1"/>
</dbReference>
<dbReference type="PROSITE" id="PS50048">
    <property type="entry name" value="ZN2_CY6_FUNGAL_2"/>
    <property type="match status" value="1"/>
</dbReference>
<evidence type="ECO:0000313" key="5">
    <source>
        <dbReference type="EMBL" id="KAL1404948.1"/>
    </source>
</evidence>
<keyword evidence="2" id="KW-0539">Nucleus</keyword>
<dbReference type="CDD" id="cd00067">
    <property type="entry name" value="GAL4"/>
    <property type="match status" value="1"/>
</dbReference>
<dbReference type="PANTHER" id="PTHR37534">
    <property type="entry name" value="TRANSCRIPTIONAL ACTIVATOR PROTEIN UGA3"/>
    <property type="match status" value="1"/>
</dbReference>
<evidence type="ECO:0000259" key="4">
    <source>
        <dbReference type="PROSITE" id="PS50048"/>
    </source>
</evidence>
<reference evidence="5 6" key="1">
    <citation type="submission" date="2023-08" db="EMBL/GenBank/DDBJ databases">
        <title>Annotated Genome Sequence of Vanrija albida AlHP1.</title>
        <authorList>
            <person name="Herzog R."/>
        </authorList>
    </citation>
    <scope>NUCLEOTIDE SEQUENCE [LARGE SCALE GENOMIC DNA]</scope>
    <source>
        <strain evidence="5 6">AlHP1</strain>
    </source>
</reference>
<dbReference type="Proteomes" id="UP001565368">
    <property type="component" value="Unassembled WGS sequence"/>
</dbReference>
<comment type="caution">
    <text evidence="5">The sequence shown here is derived from an EMBL/GenBank/DDBJ whole genome shotgun (WGS) entry which is preliminary data.</text>
</comment>
<dbReference type="InterPro" id="IPR036864">
    <property type="entry name" value="Zn2-C6_fun-type_DNA-bd_sf"/>
</dbReference>
<gene>
    <name evidence="5" type="ORF">Q8F55_008560</name>
</gene>
<name>A0ABR3PR65_9TREE</name>
<proteinExistence type="predicted"/>
<protein>
    <recommendedName>
        <fullName evidence="4">Zn(2)-C6 fungal-type domain-containing protein</fullName>
    </recommendedName>
</protein>
<dbReference type="RefSeq" id="XP_069204892.1">
    <property type="nucleotide sequence ID" value="XM_069356955.1"/>
</dbReference>
<evidence type="ECO:0000313" key="6">
    <source>
        <dbReference type="Proteomes" id="UP001565368"/>
    </source>
</evidence>
<feature type="domain" description="Zn(2)-C6 fungal-type" evidence="4">
    <location>
        <begin position="24"/>
        <end position="61"/>
    </location>
</feature>
<evidence type="ECO:0000256" key="3">
    <source>
        <dbReference type="SAM" id="MobiDB-lite"/>
    </source>
</evidence>
<comment type="subcellular location">
    <subcellularLocation>
        <location evidence="1">Nucleus</location>
    </subcellularLocation>
</comment>
<dbReference type="EMBL" id="JBBXJM010000007">
    <property type="protein sequence ID" value="KAL1404948.1"/>
    <property type="molecule type" value="Genomic_DNA"/>
</dbReference>
<accession>A0ABR3PR65</accession>
<sequence>MSSVASTTAPPARKRKRRTRTKTGCRECRRQHVKCNEGAILASGRKVACRRCWETDQACFYPFPANGYPASSNGKRRTGAAAGGEKEPIPDITWEQAQDVAEWVGKDDDEASASPPVVPPAASMALPLSMALFAPSSELFDPAVHLPPARPRSNRAVSPLTPLAALEPLPQWNNPQWTNVRPASIAPPRAVHPLLPPKSIANYTLASLSTTEADRATVAYFELQGCNEVTCVASHRENWIFTQLFPRLFQTLASPAPSPAGTPTTPGDTAAASPLRAWLHHSLLHLAYVHRGNVERDAVQGAYLRSEGRAHRDKATCALFKAKVLGAEFRSDEYLGRVSVDATAILALKSAASSPFHDTLRDLINVYASIQAACAPSPAADALPVLEVGDSAPAEWTERTFGCSRATVRLMARVSGMVARRSVLLQSAADSSAPALLLKAEAEALANELGDAWDWDERNVSPGSSDRIMRYALRTMLLTEILDTPLSDPRLSAARQRACELVADCDPSLMAGFQWEMTVLAVYTADAAARVRIRALIRLALDSSFGPQYTGALDVLDVCWDVLDARGAYEHGVAPWREAMAALGRNLWF</sequence>
<dbReference type="PANTHER" id="PTHR37534:SF20">
    <property type="entry name" value="PRO1A C6 ZINK-FINGER PROTEIN"/>
    <property type="match status" value="1"/>
</dbReference>
<dbReference type="GeneID" id="95989603"/>
<organism evidence="5 6">
    <name type="scientific">Vanrija albida</name>
    <dbReference type="NCBI Taxonomy" id="181172"/>
    <lineage>
        <taxon>Eukaryota</taxon>
        <taxon>Fungi</taxon>
        <taxon>Dikarya</taxon>
        <taxon>Basidiomycota</taxon>
        <taxon>Agaricomycotina</taxon>
        <taxon>Tremellomycetes</taxon>
        <taxon>Trichosporonales</taxon>
        <taxon>Trichosporonaceae</taxon>
        <taxon>Vanrija</taxon>
    </lineage>
</organism>
<feature type="compositionally biased region" description="Basic residues" evidence="3">
    <location>
        <begin position="12"/>
        <end position="23"/>
    </location>
</feature>
<dbReference type="InterPro" id="IPR001138">
    <property type="entry name" value="Zn2Cys6_DnaBD"/>
</dbReference>
<dbReference type="Pfam" id="PF11951">
    <property type="entry name" value="Fungal_trans_2"/>
    <property type="match status" value="1"/>
</dbReference>
<evidence type="ECO:0000256" key="2">
    <source>
        <dbReference type="ARBA" id="ARBA00023242"/>
    </source>
</evidence>
<feature type="region of interest" description="Disordered" evidence="3">
    <location>
        <begin position="1"/>
        <end position="23"/>
    </location>
</feature>
<dbReference type="InterPro" id="IPR021858">
    <property type="entry name" value="Fun_TF"/>
</dbReference>
<evidence type="ECO:0000256" key="1">
    <source>
        <dbReference type="ARBA" id="ARBA00004123"/>
    </source>
</evidence>
<keyword evidence="6" id="KW-1185">Reference proteome</keyword>